<dbReference type="AlphaFoldDB" id="A0A317WJP6"/>
<dbReference type="SMART" id="SM00220">
    <property type="entry name" value="S_TKc"/>
    <property type="match status" value="1"/>
</dbReference>
<dbReference type="PANTHER" id="PTHR44167:SF24">
    <property type="entry name" value="SERINE_THREONINE-PROTEIN KINASE CHK2"/>
    <property type="match status" value="1"/>
</dbReference>
<evidence type="ECO:0000259" key="1">
    <source>
        <dbReference type="PROSITE" id="PS50011"/>
    </source>
</evidence>
<dbReference type="RefSeq" id="XP_025466898.1">
    <property type="nucleotide sequence ID" value="XM_025608223.1"/>
</dbReference>
<accession>A0A317WJP6</accession>
<dbReference type="InterPro" id="IPR011009">
    <property type="entry name" value="Kinase-like_dom_sf"/>
</dbReference>
<sequence>MSSKSLFCLGQCLRGKASTYRITRQVSEFVYFAADQHDNRVVVKSVEGHWRLHNERDILSRFQSRCPNLRPLLDEIQDPVEPPAIILKYLDDDVTRASRKQRLTRQEIKYVAKNVLEALQVLHEDGYVHTDIKPSNILVNYGQGERRFSDVQLADCGGGVVPSDSEYAVDGVPTGTSLFRAPEVHLEIPWGPAADIWSFGLILQQLINLIWGFNFHLFEPDVPEGHKLYDVKIVVLHHQWFGPFPISYKEIADEETQETIMRIMSVIPPEKLKPFRFIGKREICDADKAFVLKIMKLDPRDRPTAKELLQDEWFTERSERTVGWYSKQEWEQMNKLGSN</sequence>
<dbReference type="PROSITE" id="PS50011">
    <property type="entry name" value="PROTEIN_KINASE_DOM"/>
    <property type="match status" value="1"/>
</dbReference>
<dbReference type="GO" id="GO:0004674">
    <property type="term" value="F:protein serine/threonine kinase activity"/>
    <property type="evidence" value="ECO:0007669"/>
    <property type="project" value="TreeGrafter"/>
</dbReference>
<dbReference type="STRING" id="1450535.A0A317WJP6"/>
<evidence type="ECO:0000313" key="2">
    <source>
        <dbReference type="EMBL" id="PWY85881.1"/>
    </source>
</evidence>
<feature type="domain" description="Protein kinase" evidence="1">
    <location>
        <begin position="1"/>
        <end position="314"/>
    </location>
</feature>
<keyword evidence="2" id="KW-0808">Transferase</keyword>
<dbReference type="EMBL" id="MSFK01000016">
    <property type="protein sequence ID" value="PWY85881.1"/>
    <property type="molecule type" value="Genomic_DNA"/>
</dbReference>
<dbReference type="PANTHER" id="PTHR44167">
    <property type="entry name" value="OVARIAN-SPECIFIC SERINE/THREONINE-PROTEIN KINASE LOK-RELATED"/>
    <property type="match status" value="1"/>
</dbReference>
<dbReference type="OrthoDB" id="5979581at2759"/>
<dbReference type="Pfam" id="PF00069">
    <property type="entry name" value="Pkinase"/>
    <property type="match status" value="1"/>
</dbReference>
<evidence type="ECO:0000313" key="3">
    <source>
        <dbReference type="Proteomes" id="UP000246702"/>
    </source>
</evidence>
<reference evidence="2 3" key="1">
    <citation type="submission" date="2016-12" db="EMBL/GenBank/DDBJ databases">
        <title>The genomes of Aspergillus section Nigri reveals drivers in fungal speciation.</title>
        <authorList>
            <consortium name="DOE Joint Genome Institute"/>
            <person name="Vesth T.C."/>
            <person name="Nybo J."/>
            <person name="Theobald S."/>
            <person name="Brandl J."/>
            <person name="Frisvad J.C."/>
            <person name="Nielsen K.F."/>
            <person name="Lyhne E.K."/>
            <person name="Kogle M.E."/>
            <person name="Kuo A."/>
            <person name="Riley R."/>
            <person name="Clum A."/>
            <person name="Nolan M."/>
            <person name="Lipzen A."/>
            <person name="Salamov A."/>
            <person name="Henrissat B."/>
            <person name="Wiebenga A."/>
            <person name="De Vries R.P."/>
            <person name="Grigoriev I.V."/>
            <person name="Mortensen U.H."/>
            <person name="Andersen M.R."/>
            <person name="Baker S.E."/>
        </authorList>
    </citation>
    <scope>NUCLEOTIDE SEQUENCE [LARGE SCALE GENOMIC DNA]</scope>
    <source>
        <strain evidence="2 3">CBS 115572</strain>
    </source>
</reference>
<protein>
    <submittedName>
        <fullName evidence="2">Kinase-like protein</fullName>
    </submittedName>
</protein>
<gene>
    <name evidence="2" type="ORF">BO94DRAFT_467786</name>
</gene>
<dbReference type="GO" id="GO:0044773">
    <property type="term" value="P:mitotic DNA damage checkpoint signaling"/>
    <property type="evidence" value="ECO:0007669"/>
    <property type="project" value="TreeGrafter"/>
</dbReference>
<dbReference type="PROSITE" id="PS00108">
    <property type="entry name" value="PROTEIN_KINASE_ST"/>
    <property type="match status" value="1"/>
</dbReference>
<proteinExistence type="predicted"/>
<comment type="caution">
    <text evidence="2">The sequence shown here is derived from an EMBL/GenBank/DDBJ whole genome shotgun (WGS) entry which is preliminary data.</text>
</comment>
<keyword evidence="3" id="KW-1185">Reference proteome</keyword>
<dbReference type="InterPro" id="IPR000719">
    <property type="entry name" value="Prot_kinase_dom"/>
</dbReference>
<organism evidence="2 3">
    <name type="scientific">Aspergillus sclerotioniger CBS 115572</name>
    <dbReference type="NCBI Taxonomy" id="1450535"/>
    <lineage>
        <taxon>Eukaryota</taxon>
        <taxon>Fungi</taxon>
        <taxon>Dikarya</taxon>
        <taxon>Ascomycota</taxon>
        <taxon>Pezizomycotina</taxon>
        <taxon>Eurotiomycetes</taxon>
        <taxon>Eurotiomycetidae</taxon>
        <taxon>Eurotiales</taxon>
        <taxon>Aspergillaceae</taxon>
        <taxon>Aspergillus</taxon>
        <taxon>Aspergillus subgen. Circumdati</taxon>
    </lineage>
</organism>
<dbReference type="GeneID" id="37110366"/>
<name>A0A317WJP6_9EURO</name>
<dbReference type="Gene3D" id="1.10.510.10">
    <property type="entry name" value="Transferase(Phosphotransferase) domain 1"/>
    <property type="match status" value="1"/>
</dbReference>
<keyword evidence="2" id="KW-0418">Kinase</keyword>
<dbReference type="GO" id="GO:0005524">
    <property type="term" value="F:ATP binding"/>
    <property type="evidence" value="ECO:0007669"/>
    <property type="project" value="InterPro"/>
</dbReference>
<dbReference type="InterPro" id="IPR008271">
    <property type="entry name" value="Ser/Thr_kinase_AS"/>
</dbReference>
<dbReference type="SUPFAM" id="SSF56112">
    <property type="entry name" value="Protein kinase-like (PK-like)"/>
    <property type="match status" value="1"/>
</dbReference>
<dbReference type="Proteomes" id="UP000246702">
    <property type="component" value="Unassembled WGS sequence"/>
</dbReference>
<dbReference type="GO" id="GO:0005634">
    <property type="term" value="C:nucleus"/>
    <property type="evidence" value="ECO:0007669"/>
    <property type="project" value="TreeGrafter"/>
</dbReference>